<keyword evidence="6" id="KW-0472">Membrane</keyword>
<evidence type="ECO:0000256" key="4">
    <source>
        <dbReference type="PIRSR" id="PIRSR000988-1"/>
    </source>
</evidence>
<evidence type="ECO:0000256" key="6">
    <source>
        <dbReference type="SAM" id="Phobius"/>
    </source>
</evidence>
<evidence type="ECO:0000256" key="3">
    <source>
        <dbReference type="ARBA" id="ARBA00022801"/>
    </source>
</evidence>
<feature type="signal peptide" evidence="7">
    <location>
        <begin position="1"/>
        <end position="23"/>
    </location>
</feature>
<dbReference type="CDD" id="cd10282">
    <property type="entry name" value="DNase1"/>
    <property type="match status" value="1"/>
</dbReference>
<comment type="caution">
    <text evidence="9">The sequence shown here is derived from an EMBL/GenBank/DDBJ whole genome shotgun (WGS) entry which is preliminary data.</text>
</comment>
<name>A0ABD0LLC9_9CAEN</name>
<dbReference type="Gene3D" id="3.60.10.10">
    <property type="entry name" value="Endonuclease/exonuclease/phosphatase"/>
    <property type="match status" value="1"/>
</dbReference>
<dbReference type="PANTHER" id="PTHR11371:SF31">
    <property type="entry name" value="EXTRACELLULAR NUCLEASE"/>
    <property type="match status" value="1"/>
</dbReference>
<dbReference type="PRINTS" id="PR00130">
    <property type="entry name" value="DNASEI"/>
</dbReference>
<protein>
    <recommendedName>
        <fullName evidence="8">Endonuclease/exonuclease/phosphatase domain-containing protein</fullName>
    </recommendedName>
</protein>
<evidence type="ECO:0000256" key="1">
    <source>
        <dbReference type="ARBA" id="ARBA00007359"/>
    </source>
</evidence>
<sequence>MADNQWLTTLWLVLAVVVVATQGLRLGSFNIKIFNTTKGHKDHVMGYLAKTAVRYDIMAIIELRDPSLWALKQLVQRIKSDHGVDMKYIATGSIGKAVIHIEQYAFLYREDKGISVVDSYLYDDGDEAKGTDVFEREPFMVRFRAPNCVVSDLALVAFHPPPSDALHDLKLLIPVYEDVRKTWPDSHVIILGDLNADCRSVPKEAWPQIEIRQRPEFYWPIDDDADTMVKDRSMCAYDRFILAGQALKDAVVPGSAKPFNTREEYGLTETQALEVSDHYPIELVLRDASDPVGSSSTLVGGLWNLWTGHYIIIIILIVIAFLIFRRRSAVYGNFGIAKRT</sequence>
<organism evidence="9 10">
    <name type="scientific">Batillaria attramentaria</name>
    <dbReference type="NCBI Taxonomy" id="370345"/>
    <lineage>
        <taxon>Eukaryota</taxon>
        <taxon>Metazoa</taxon>
        <taxon>Spiralia</taxon>
        <taxon>Lophotrochozoa</taxon>
        <taxon>Mollusca</taxon>
        <taxon>Gastropoda</taxon>
        <taxon>Caenogastropoda</taxon>
        <taxon>Sorbeoconcha</taxon>
        <taxon>Cerithioidea</taxon>
        <taxon>Batillariidae</taxon>
        <taxon>Batillaria</taxon>
    </lineage>
</organism>
<evidence type="ECO:0000256" key="7">
    <source>
        <dbReference type="SAM" id="SignalP"/>
    </source>
</evidence>
<dbReference type="PANTHER" id="PTHR11371">
    <property type="entry name" value="DEOXYRIBONUCLEASE"/>
    <property type="match status" value="1"/>
</dbReference>
<keyword evidence="7" id="KW-0732">Signal</keyword>
<evidence type="ECO:0000256" key="5">
    <source>
        <dbReference type="PIRSR" id="PIRSR000988-2"/>
    </source>
</evidence>
<dbReference type="GO" id="GO:0016787">
    <property type="term" value="F:hydrolase activity"/>
    <property type="evidence" value="ECO:0007669"/>
    <property type="project" value="UniProtKB-KW"/>
</dbReference>
<evidence type="ECO:0000256" key="2">
    <source>
        <dbReference type="ARBA" id="ARBA00022722"/>
    </source>
</evidence>
<keyword evidence="2" id="KW-0540">Nuclease</keyword>
<feature type="disulfide bond" description="Essential for enzymatic activity" evidence="5">
    <location>
        <begin position="198"/>
        <end position="235"/>
    </location>
</feature>
<feature type="domain" description="Endonuclease/exonuclease/phosphatase" evidence="8">
    <location>
        <begin position="27"/>
        <end position="278"/>
    </location>
</feature>
<feature type="active site" evidence="4">
    <location>
        <position position="159"/>
    </location>
</feature>
<evidence type="ECO:0000313" key="10">
    <source>
        <dbReference type="Proteomes" id="UP001519460"/>
    </source>
</evidence>
<dbReference type="InterPro" id="IPR005135">
    <property type="entry name" value="Endo/exonuclease/phosphatase"/>
</dbReference>
<feature type="transmembrane region" description="Helical" evidence="6">
    <location>
        <begin position="303"/>
        <end position="324"/>
    </location>
</feature>
<keyword evidence="5" id="KW-1015">Disulfide bond</keyword>
<feature type="chain" id="PRO_5044793963" description="Endonuclease/exonuclease/phosphatase domain-containing protein" evidence="7">
    <location>
        <begin position="24"/>
        <end position="340"/>
    </location>
</feature>
<dbReference type="SUPFAM" id="SSF56219">
    <property type="entry name" value="DNase I-like"/>
    <property type="match status" value="1"/>
</dbReference>
<dbReference type="GO" id="GO:0004518">
    <property type="term" value="F:nuclease activity"/>
    <property type="evidence" value="ECO:0007669"/>
    <property type="project" value="UniProtKB-KW"/>
</dbReference>
<accession>A0ABD0LLC9</accession>
<dbReference type="EMBL" id="JACVVK020000040">
    <property type="protein sequence ID" value="KAK7499978.1"/>
    <property type="molecule type" value="Genomic_DNA"/>
</dbReference>
<proteinExistence type="inferred from homology"/>
<dbReference type="Pfam" id="PF03372">
    <property type="entry name" value="Exo_endo_phos"/>
    <property type="match status" value="1"/>
</dbReference>
<dbReference type="AlphaFoldDB" id="A0ABD0LLC9"/>
<feature type="active site" evidence="4">
    <location>
        <position position="102"/>
    </location>
</feature>
<gene>
    <name evidence="9" type="ORF">BaRGS_00008826</name>
</gene>
<keyword evidence="6" id="KW-1133">Transmembrane helix</keyword>
<reference evidence="9 10" key="1">
    <citation type="journal article" date="2023" name="Sci. Data">
        <title>Genome assembly of the Korean intertidal mud-creeper Batillaria attramentaria.</title>
        <authorList>
            <person name="Patra A.K."/>
            <person name="Ho P.T."/>
            <person name="Jun S."/>
            <person name="Lee S.J."/>
            <person name="Kim Y."/>
            <person name="Won Y.J."/>
        </authorList>
    </citation>
    <scope>NUCLEOTIDE SEQUENCE [LARGE SCALE GENOMIC DNA]</scope>
    <source>
        <strain evidence="9">Wonlab-2016</strain>
    </source>
</reference>
<dbReference type="InterPro" id="IPR016202">
    <property type="entry name" value="DNase_I"/>
</dbReference>
<dbReference type="PIRSF" id="PIRSF000988">
    <property type="entry name" value="DNase_I_euk"/>
    <property type="match status" value="1"/>
</dbReference>
<keyword evidence="6" id="KW-0812">Transmembrane</keyword>
<evidence type="ECO:0000313" key="9">
    <source>
        <dbReference type="EMBL" id="KAK7499978.1"/>
    </source>
</evidence>
<keyword evidence="10" id="KW-1185">Reference proteome</keyword>
<dbReference type="InterPro" id="IPR036691">
    <property type="entry name" value="Endo/exonu/phosph_ase_sf"/>
</dbReference>
<comment type="similarity">
    <text evidence="1">Belongs to the DNase I family.</text>
</comment>
<dbReference type="SMART" id="SM00476">
    <property type="entry name" value="DNaseIc"/>
    <property type="match status" value="1"/>
</dbReference>
<keyword evidence="3" id="KW-0378">Hydrolase</keyword>
<dbReference type="Proteomes" id="UP001519460">
    <property type="component" value="Unassembled WGS sequence"/>
</dbReference>
<evidence type="ECO:0000259" key="8">
    <source>
        <dbReference type="Pfam" id="PF03372"/>
    </source>
</evidence>